<dbReference type="AlphaFoldDB" id="A0A368ZEK0"/>
<evidence type="ECO:0000256" key="8">
    <source>
        <dbReference type="ARBA" id="ARBA00022475"/>
    </source>
</evidence>
<evidence type="ECO:0000256" key="9">
    <source>
        <dbReference type="ARBA" id="ARBA00022516"/>
    </source>
</evidence>
<keyword evidence="9" id="KW-0444">Lipid biosynthesis</keyword>
<proteinExistence type="inferred from homology"/>
<evidence type="ECO:0000256" key="24">
    <source>
        <dbReference type="SAM" id="Phobius"/>
    </source>
</evidence>
<dbReference type="GO" id="GO:0016024">
    <property type="term" value="P:CDP-diacylglycerol biosynthetic process"/>
    <property type="evidence" value="ECO:0007669"/>
    <property type="project" value="TreeGrafter"/>
</dbReference>
<evidence type="ECO:0000256" key="14">
    <source>
        <dbReference type="ARBA" id="ARBA00023098"/>
    </source>
</evidence>
<evidence type="ECO:0000256" key="13">
    <source>
        <dbReference type="ARBA" id="ARBA00022989"/>
    </source>
</evidence>
<comment type="catalytic activity">
    <reaction evidence="1">
        <text>a 1,2-diacyl-sn-glycero-3-phosphate + CTP + H(+) = a CDP-1,2-diacyl-sn-glycerol + diphosphate</text>
        <dbReference type="Rhea" id="RHEA:16229"/>
        <dbReference type="ChEBI" id="CHEBI:15378"/>
        <dbReference type="ChEBI" id="CHEBI:33019"/>
        <dbReference type="ChEBI" id="CHEBI:37563"/>
        <dbReference type="ChEBI" id="CHEBI:58332"/>
        <dbReference type="ChEBI" id="CHEBI:58608"/>
        <dbReference type="EC" id="2.7.7.41"/>
    </reaction>
</comment>
<dbReference type="Proteomes" id="UP000253436">
    <property type="component" value="Unassembled WGS sequence"/>
</dbReference>
<comment type="caution">
    <text evidence="25">The sequence shown here is derived from an EMBL/GenBank/DDBJ whole genome shotgun (WGS) entry which is preliminary data.</text>
</comment>
<name>A0A368ZEK0_9FLAO</name>
<feature type="transmembrane region" description="Helical" evidence="24">
    <location>
        <begin position="212"/>
        <end position="231"/>
    </location>
</feature>
<accession>A0A368ZEK0</accession>
<keyword evidence="13 24" id="KW-1133">Transmembrane helix</keyword>
<comment type="similarity">
    <text evidence="5">Belongs to the CDS family.</text>
</comment>
<evidence type="ECO:0000256" key="10">
    <source>
        <dbReference type="ARBA" id="ARBA00022679"/>
    </source>
</evidence>
<evidence type="ECO:0000313" key="26">
    <source>
        <dbReference type="Proteomes" id="UP000253436"/>
    </source>
</evidence>
<evidence type="ECO:0000256" key="18">
    <source>
        <dbReference type="ARBA" id="ARBA00029893"/>
    </source>
</evidence>
<evidence type="ECO:0000256" key="1">
    <source>
        <dbReference type="ARBA" id="ARBA00001698"/>
    </source>
</evidence>
<evidence type="ECO:0000256" key="15">
    <source>
        <dbReference type="ARBA" id="ARBA00023136"/>
    </source>
</evidence>
<comment type="pathway">
    <text evidence="4">Lipid metabolism.</text>
</comment>
<gene>
    <name evidence="25" type="ORF">DFQ08_106109</name>
</gene>
<protein>
    <recommendedName>
        <fullName evidence="7">Phosphatidate cytidylyltransferase</fullName>
        <ecNumber evidence="6">2.7.7.41</ecNumber>
    </recommendedName>
    <alternativeName>
        <fullName evidence="20">CDP-DAG synthase</fullName>
    </alternativeName>
    <alternativeName>
        <fullName evidence="22">CDP-DG synthase</fullName>
    </alternativeName>
    <alternativeName>
        <fullName evidence="18">CDP-diacylglycerol synthase</fullName>
    </alternativeName>
    <alternativeName>
        <fullName evidence="21">CDP-diglyceride pyrophosphorylase</fullName>
    </alternativeName>
    <alternativeName>
        <fullName evidence="23">CDP-diglyceride synthase</fullName>
    </alternativeName>
    <alternativeName>
        <fullName evidence="19">CTP:phosphatidate cytidylyltransferase</fullName>
    </alternativeName>
</protein>
<comment type="subcellular location">
    <subcellularLocation>
        <location evidence="2">Cell membrane</location>
        <topology evidence="2">Multi-pass membrane protein</topology>
    </subcellularLocation>
</comment>
<dbReference type="EMBL" id="QPJO01000006">
    <property type="protein sequence ID" value="RCW90002.1"/>
    <property type="molecule type" value="Genomic_DNA"/>
</dbReference>
<dbReference type="GO" id="GO:0004605">
    <property type="term" value="F:phosphatidate cytidylyltransferase activity"/>
    <property type="evidence" value="ECO:0007669"/>
    <property type="project" value="UniProtKB-EC"/>
</dbReference>
<feature type="transmembrane region" description="Helical" evidence="24">
    <location>
        <begin position="113"/>
        <end position="132"/>
    </location>
</feature>
<evidence type="ECO:0000256" key="17">
    <source>
        <dbReference type="ARBA" id="ARBA00023264"/>
    </source>
</evidence>
<feature type="transmembrane region" description="Helical" evidence="24">
    <location>
        <begin position="81"/>
        <end position="101"/>
    </location>
</feature>
<keyword evidence="17" id="KW-1208">Phospholipid metabolism</keyword>
<evidence type="ECO:0000256" key="2">
    <source>
        <dbReference type="ARBA" id="ARBA00004651"/>
    </source>
</evidence>
<feature type="transmembrane region" description="Helical" evidence="24">
    <location>
        <begin position="138"/>
        <end position="160"/>
    </location>
</feature>
<evidence type="ECO:0000256" key="4">
    <source>
        <dbReference type="ARBA" id="ARBA00005189"/>
    </source>
</evidence>
<comment type="pathway">
    <text evidence="3">Phospholipid metabolism; CDP-diacylglycerol biosynthesis; CDP-diacylglycerol from sn-glycerol 3-phosphate: step 3/3.</text>
</comment>
<evidence type="ECO:0000256" key="22">
    <source>
        <dbReference type="ARBA" id="ARBA00032743"/>
    </source>
</evidence>
<keyword evidence="10 25" id="KW-0808">Transferase</keyword>
<evidence type="ECO:0000256" key="19">
    <source>
        <dbReference type="ARBA" id="ARBA00031825"/>
    </source>
</evidence>
<keyword evidence="14" id="KW-0443">Lipid metabolism</keyword>
<evidence type="ECO:0000256" key="16">
    <source>
        <dbReference type="ARBA" id="ARBA00023209"/>
    </source>
</evidence>
<evidence type="ECO:0000313" key="25">
    <source>
        <dbReference type="EMBL" id="RCW90002.1"/>
    </source>
</evidence>
<dbReference type="EC" id="2.7.7.41" evidence="6"/>
<feature type="transmembrane region" description="Helical" evidence="24">
    <location>
        <begin position="52"/>
        <end position="69"/>
    </location>
</feature>
<feature type="transmembrane region" description="Helical" evidence="24">
    <location>
        <begin position="181"/>
        <end position="200"/>
    </location>
</feature>
<dbReference type="OrthoDB" id="9799199at2"/>
<keyword evidence="16" id="KW-0594">Phospholipid biosynthesis</keyword>
<keyword evidence="11 24" id="KW-0812">Transmembrane</keyword>
<sequence length="277" mass="31087">MKELAIRALSGVIYVVLLIGSLYAQNTSVILIGLFGLICLTEFSRLIHLKSFVQYIIFLVIYGGFWYMSVYNTTDLIANEAIKILLVITIFVNLILIKDVFTAKKIPLFESKRHIVTAFYLTSGFVFMMLIANYQDEFTPFMLLGAFILIWVNDSAAYLVGKNFGKQKLFPSISPKKTVEGFLGGLFFSCVSSYFITVYAHSLGLTLSYTSWLILAIIVSVFGTFGDLIESKFKRQAGVKDSGVIMPGHGGLLDRLDSIIFAVPFIYLFIRILKYVS</sequence>
<evidence type="ECO:0000256" key="23">
    <source>
        <dbReference type="ARBA" id="ARBA00033406"/>
    </source>
</evidence>
<dbReference type="RefSeq" id="WP_114310902.1">
    <property type="nucleotide sequence ID" value="NZ_QPJO01000006.1"/>
</dbReference>
<evidence type="ECO:0000256" key="3">
    <source>
        <dbReference type="ARBA" id="ARBA00005119"/>
    </source>
</evidence>
<keyword evidence="26" id="KW-1185">Reference proteome</keyword>
<keyword evidence="12 25" id="KW-0548">Nucleotidyltransferase</keyword>
<keyword evidence="15 24" id="KW-0472">Membrane</keyword>
<reference evidence="25 26" key="1">
    <citation type="submission" date="2018-07" db="EMBL/GenBank/DDBJ databases">
        <title>Genomic Encyclopedia of Type Strains, Phase III (KMG-III): the genomes of soil and plant-associated and newly described type strains.</title>
        <authorList>
            <person name="Whitman W."/>
        </authorList>
    </citation>
    <scope>NUCLEOTIDE SEQUENCE [LARGE SCALE GENOMIC DNA]</scope>
    <source>
        <strain evidence="25 26">CECT 7958</strain>
    </source>
</reference>
<evidence type="ECO:0000256" key="5">
    <source>
        <dbReference type="ARBA" id="ARBA00010185"/>
    </source>
</evidence>
<evidence type="ECO:0000256" key="20">
    <source>
        <dbReference type="ARBA" id="ARBA00032253"/>
    </source>
</evidence>
<dbReference type="PANTHER" id="PTHR46382:SF1">
    <property type="entry name" value="PHOSPHATIDATE CYTIDYLYLTRANSFERASE"/>
    <property type="match status" value="1"/>
</dbReference>
<feature type="transmembrane region" description="Helical" evidence="24">
    <location>
        <begin position="12"/>
        <end position="40"/>
    </location>
</feature>
<evidence type="ECO:0000256" key="12">
    <source>
        <dbReference type="ARBA" id="ARBA00022695"/>
    </source>
</evidence>
<keyword evidence="8" id="KW-1003">Cell membrane</keyword>
<evidence type="ECO:0000256" key="11">
    <source>
        <dbReference type="ARBA" id="ARBA00022692"/>
    </source>
</evidence>
<dbReference type="GO" id="GO:0005886">
    <property type="term" value="C:plasma membrane"/>
    <property type="evidence" value="ECO:0007669"/>
    <property type="project" value="UniProtKB-SubCell"/>
</dbReference>
<evidence type="ECO:0000256" key="6">
    <source>
        <dbReference type="ARBA" id="ARBA00012487"/>
    </source>
</evidence>
<dbReference type="PANTHER" id="PTHR46382">
    <property type="entry name" value="PHOSPHATIDATE CYTIDYLYLTRANSFERASE"/>
    <property type="match status" value="1"/>
</dbReference>
<evidence type="ECO:0000256" key="21">
    <source>
        <dbReference type="ARBA" id="ARBA00032396"/>
    </source>
</evidence>
<organism evidence="25 26">
    <name type="scientific">Winogradskyella arenosi</name>
    <dbReference type="NCBI Taxonomy" id="533325"/>
    <lineage>
        <taxon>Bacteria</taxon>
        <taxon>Pseudomonadati</taxon>
        <taxon>Bacteroidota</taxon>
        <taxon>Flavobacteriia</taxon>
        <taxon>Flavobacteriales</taxon>
        <taxon>Flavobacteriaceae</taxon>
        <taxon>Winogradskyella</taxon>
    </lineage>
</organism>
<dbReference type="Pfam" id="PF01148">
    <property type="entry name" value="CTP_transf_1"/>
    <property type="match status" value="1"/>
</dbReference>
<evidence type="ECO:0000256" key="7">
    <source>
        <dbReference type="ARBA" id="ARBA00019373"/>
    </source>
</evidence>